<protein>
    <submittedName>
        <fullName evidence="3">PIN domain-containing protein</fullName>
    </submittedName>
</protein>
<evidence type="ECO:0000313" key="4">
    <source>
        <dbReference type="Proteomes" id="UP001483337"/>
    </source>
</evidence>
<feature type="domain" description="PIN like" evidence="2">
    <location>
        <begin position="26"/>
        <end position="259"/>
    </location>
</feature>
<accession>A0ABZ2UPN7</accession>
<dbReference type="EMBL" id="CP150886">
    <property type="protein sequence ID" value="WZB87334.1"/>
    <property type="molecule type" value="Genomic_DNA"/>
</dbReference>
<proteinExistence type="predicted"/>
<dbReference type="RefSeq" id="WP_353930248.1">
    <property type="nucleotide sequence ID" value="NZ_CP150886.1"/>
</dbReference>
<keyword evidence="4" id="KW-1185">Reference proteome</keyword>
<evidence type="ECO:0000259" key="2">
    <source>
        <dbReference type="Pfam" id="PF18476"/>
    </source>
</evidence>
<sequence>MNMRDLFPGYYQPTDQEFNELWKECIFSFDTNVLLHIYRYSPKSRERLFDILKKLQERIWIPHQVGYEFHKNRETVISSQSSAYDKIVKILEDNLKIEKIGNLNKDIDNFEQNYRKHSTIEVNKISVDIKTKIKESIKEIIESVKDDVKDLRDKHPDLFKEDIFLDKILDGRIGNPYPNPLDIYKLAEERFQYLIPPGYKDKDDKNKSVPDIYGDAILWLQLIDYAKSEKKPIIFVTDEEKEDWWLKNNRKIISPRPELVQEMLTEAGVKFYMYSADRFLDYAQKFLELTEQPEVIEEAREIREQNLESESLIAYQNFAQAYQTRLQKENLQIKLRELDQAYNSLKEQQKDLLSSMDMVKTKFNNQGLQSFIEALEGVQSEMNKISTLQNMYKEQMAYLGVVSL</sequence>
<dbReference type="InterPro" id="IPR041578">
    <property type="entry name" value="PIN_8"/>
</dbReference>
<evidence type="ECO:0000256" key="1">
    <source>
        <dbReference type="SAM" id="Coils"/>
    </source>
</evidence>
<dbReference type="Proteomes" id="UP001483337">
    <property type="component" value="Chromosome"/>
</dbReference>
<gene>
    <name evidence="3" type="ORF">WJM97_18415</name>
</gene>
<name>A0ABZ2UPN7_9CYAN</name>
<dbReference type="Pfam" id="PF18476">
    <property type="entry name" value="PIN_8"/>
    <property type="match status" value="1"/>
</dbReference>
<organism evidence="3 4">
    <name type="scientific">Okeanomitos corallinicola TIOX110</name>
    <dbReference type="NCBI Taxonomy" id="3133117"/>
    <lineage>
        <taxon>Bacteria</taxon>
        <taxon>Bacillati</taxon>
        <taxon>Cyanobacteriota</taxon>
        <taxon>Cyanophyceae</taxon>
        <taxon>Nostocales</taxon>
        <taxon>Aphanizomenonaceae</taxon>
        <taxon>Okeanomitos</taxon>
    </lineage>
</organism>
<keyword evidence="1" id="KW-0175">Coiled coil</keyword>
<reference evidence="3 4" key="1">
    <citation type="submission" date="2024-04" db="EMBL/GenBank/DDBJ databases">
        <title>Okeanomitos corallinicola gen. &amp; sp. nov. (Nostocales, Cyanobacteria), a new toxic marine heterocyst-forming cyanobacterium from a coral reef.</title>
        <authorList>
            <person name="Li H."/>
            <person name="Li R."/>
            <person name="Kang J."/>
            <person name="Hii K.S."/>
            <person name="Mohamed H.F."/>
            <person name="Xu X."/>
            <person name="Luo Z."/>
        </authorList>
    </citation>
    <scope>NUCLEOTIDE SEQUENCE [LARGE SCALE GENOMIC DNA]</scope>
    <source>
        <strain evidence="3 4">TIOX110</strain>
    </source>
</reference>
<feature type="coiled-coil region" evidence="1">
    <location>
        <begin position="328"/>
        <end position="355"/>
    </location>
</feature>
<evidence type="ECO:0000313" key="3">
    <source>
        <dbReference type="EMBL" id="WZB87334.1"/>
    </source>
</evidence>